<evidence type="ECO:0000256" key="4">
    <source>
        <dbReference type="ARBA" id="ARBA00038314"/>
    </source>
</evidence>
<dbReference type="OrthoDB" id="2094832at2759"/>
<proteinExistence type="inferred from homology"/>
<evidence type="ECO:0000313" key="5">
    <source>
        <dbReference type="EMBL" id="KAF9485220.1"/>
    </source>
</evidence>
<sequence>MSTANYFDNPQLRPKLDPSFYHLDADELAFFKTLTGISDEQDLKSHIISVQAKAYEVYGYPCIRSFHFTKLKIAGIDPGYKQALQLLQERKNPIFLELGCCFGNDVRKAVLDGWRIENVIASDLRQGFWDYGHDLFKSTPESFPVAFVAGDAFDAAMIKPRGPFITDEDISSLSSDVTPPLKELRSLTPLQGKVSAIHASALFHLFSEKKQLELARQVASLLSPEKGSVIFGQHAAQPVKGTQFIVRPKVGDDGKQVAPGVEMFCHSPESWKQMWIEQVFNDPDSRGSERIKVESRLVEFERPDVKAIVEASNGAVRFWVMNWCITRL</sequence>
<comment type="caution">
    <text evidence="5">The sequence shown here is derived from an EMBL/GenBank/DDBJ whole genome shotgun (WGS) entry which is preliminary data.</text>
</comment>
<dbReference type="PANTHER" id="PTHR35897">
    <property type="entry name" value="METHYLTRANSFERASE AUSD"/>
    <property type="match status" value="1"/>
</dbReference>
<dbReference type="Gene3D" id="3.40.50.150">
    <property type="entry name" value="Vaccinia Virus protein VP39"/>
    <property type="match status" value="1"/>
</dbReference>
<comment type="similarity">
    <text evidence="4">Belongs to the class I-like SAM-binding methyltransferase superfamily.</text>
</comment>
<dbReference type="SUPFAM" id="SSF53335">
    <property type="entry name" value="S-adenosyl-L-methionine-dependent methyltransferases"/>
    <property type="match status" value="1"/>
</dbReference>
<evidence type="ECO:0000256" key="2">
    <source>
        <dbReference type="ARBA" id="ARBA00022679"/>
    </source>
</evidence>
<keyword evidence="6" id="KW-1185">Reference proteome</keyword>
<gene>
    <name evidence="5" type="ORF">BDN70DRAFT_824365</name>
</gene>
<keyword evidence="3" id="KW-0949">S-adenosyl-L-methionine</keyword>
<reference evidence="5" key="1">
    <citation type="submission" date="2020-11" db="EMBL/GenBank/DDBJ databases">
        <authorList>
            <consortium name="DOE Joint Genome Institute"/>
            <person name="Ahrendt S."/>
            <person name="Riley R."/>
            <person name="Andreopoulos W."/>
            <person name="Labutti K."/>
            <person name="Pangilinan J."/>
            <person name="Ruiz-Duenas F.J."/>
            <person name="Barrasa J.M."/>
            <person name="Sanchez-Garcia M."/>
            <person name="Camarero S."/>
            <person name="Miyauchi S."/>
            <person name="Serrano A."/>
            <person name="Linde D."/>
            <person name="Babiker R."/>
            <person name="Drula E."/>
            <person name="Ayuso-Fernandez I."/>
            <person name="Pacheco R."/>
            <person name="Padilla G."/>
            <person name="Ferreira P."/>
            <person name="Barriuso J."/>
            <person name="Kellner H."/>
            <person name="Castanera R."/>
            <person name="Alfaro M."/>
            <person name="Ramirez L."/>
            <person name="Pisabarro A.G."/>
            <person name="Kuo A."/>
            <person name="Tritt A."/>
            <person name="Lipzen A."/>
            <person name="He G."/>
            <person name="Yan M."/>
            <person name="Ng V."/>
            <person name="Cullen D."/>
            <person name="Martin F."/>
            <person name="Rosso M.-N."/>
            <person name="Henrissat B."/>
            <person name="Hibbett D."/>
            <person name="Martinez A.T."/>
            <person name="Grigoriev I.V."/>
        </authorList>
    </citation>
    <scope>NUCLEOTIDE SEQUENCE</scope>
    <source>
        <strain evidence="5">CIRM-BRFM 674</strain>
    </source>
</reference>
<comment type="pathway">
    <text evidence="1">Secondary metabolite biosynthesis.</text>
</comment>
<accession>A0A9P5ZEI5</accession>
<evidence type="ECO:0000313" key="6">
    <source>
        <dbReference type="Proteomes" id="UP000807469"/>
    </source>
</evidence>
<protein>
    <recommendedName>
        <fullName evidence="7">Methyltransferase ausD</fullName>
    </recommendedName>
</protein>
<name>A0A9P5ZEI5_9AGAR</name>
<evidence type="ECO:0008006" key="7">
    <source>
        <dbReference type="Google" id="ProtNLM"/>
    </source>
</evidence>
<evidence type="ECO:0000256" key="3">
    <source>
        <dbReference type="ARBA" id="ARBA00022691"/>
    </source>
</evidence>
<dbReference type="EMBL" id="MU155137">
    <property type="protein sequence ID" value="KAF9485220.1"/>
    <property type="molecule type" value="Genomic_DNA"/>
</dbReference>
<dbReference type="InterPro" id="IPR051654">
    <property type="entry name" value="Meroterpenoid_MTases"/>
</dbReference>
<dbReference type="AlphaFoldDB" id="A0A9P5ZEI5"/>
<keyword evidence="2" id="KW-0808">Transferase</keyword>
<dbReference type="GO" id="GO:0016740">
    <property type="term" value="F:transferase activity"/>
    <property type="evidence" value="ECO:0007669"/>
    <property type="project" value="UniProtKB-KW"/>
</dbReference>
<dbReference type="InterPro" id="IPR029063">
    <property type="entry name" value="SAM-dependent_MTases_sf"/>
</dbReference>
<dbReference type="PANTHER" id="PTHR35897:SF1">
    <property type="entry name" value="METHYLTRANSFERASE AUSD"/>
    <property type="match status" value="1"/>
</dbReference>
<organism evidence="5 6">
    <name type="scientific">Pholiota conissans</name>
    <dbReference type="NCBI Taxonomy" id="109636"/>
    <lineage>
        <taxon>Eukaryota</taxon>
        <taxon>Fungi</taxon>
        <taxon>Dikarya</taxon>
        <taxon>Basidiomycota</taxon>
        <taxon>Agaricomycotina</taxon>
        <taxon>Agaricomycetes</taxon>
        <taxon>Agaricomycetidae</taxon>
        <taxon>Agaricales</taxon>
        <taxon>Agaricineae</taxon>
        <taxon>Strophariaceae</taxon>
        <taxon>Pholiota</taxon>
    </lineage>
</organism>
<dbReference type="Proteomes" id="UP000807469">
    <property type="component" value="Unassembled WGS sequence"/>
</dbReference>
<evidence type="ECO:0000256" key="1">
    <source>
        <dbReference type="ARBA" id="ARBA00005179"/>
    </source>
</evidence>